<comment type="caution">
    <text evidence="1">The sequence shown here is derived from an EMBL/GenBank/DDBJ whole genome shotgun (WGS) entry which is preliminary data.</text>
</comment>
<dbReference type="EMBL" id="JAHYIQ010000015">
    <property type="protein sequence ID" value="KAK1125710.1"/>
    <property type="molecule type" value="Genomic_DNA"/>
</dbReference>
<accession>A0AA40FUQ9</accession>
<evidence type="ECO:0000313" key="2">
    <source>
        <dbReference type="Proteomes" id="UP001177670"/>
    </source>
</evidence>
<evidence type="ECO:0000313" key="1">
    <source>
        <dbReference type="EMBL" id="KAK1125710.1"/>
    </source>
</evidence>
<protein>
    <submittedName>
        <fullName evidence="1">Uncharacterized protein</fullName>
    </submittedName>
</protein>
<keyword evidence="2" id="KW-1185">Reference proteome</keyword>
<reference evidence="1" key="1">
    <citation type="submission" date="2021-10" db="EMBL/GenBank/DDBJ databases">
        <title>Melipona bicolor Genome sequencing and assembly.</title>
        <authorList>
            <person name="Araujo N.S."/>
            <person name="Arias M.C."/>
        </authorList>
    </citation>
    <scope>NUCLEOTIDE SEQUENCE</scope>
    <source>
        <strain evidence="1">USP_2M_L1-L4_2017</strain>
        <tissue evidence="1">Whole body</tissue>
    </source>
</reference>
<sequence>MPYGPVIPEQQLTYQGHQFQILNAEQYQQLKQQGQLSQLGGGLQQNVEVLPEGLVNAQQQIEGALYSNSKISATIV</sequence>
<name>A0AA40FUQ9_9HYME</name>
<proteinExistence type="predicted"/>
<dbReference type="Proteomes" id="UP001177670">
    <property type="component" value="Unassembled WGS sequence"/>
</dbReference>
<dbReference type="AlphaFoldDB" id="A0AA40FUQ9"/>
<organism evidence="1 2">
    <name type="scientific">Melipona bicolor</name>
    <dbReference type="NCBI Taxonomy" id="60889"/>
    <lineage>
        <taxon>Eukaryota</taxon>
        <taxon>Metazoa</taxon>
        <taxon>Ecdysozoa</taxon>
        <taxon>Arthropoda</taxon>
        <taxon>Hexapoda</taxon>
        <taxon>Insecta</taxon>
        <taxon>Pterygota</taxon>
        <taxon>Neoptera</taxon>
        <taxon>Endopterygota</taxon>
        <taxon>Hymenoptera</taxon>
        <taxon>Apocrita</taxon>
        <taxon>Aculeata</taxon>
        <taxon>Apoidea</taxon>
        <taxon>Anthophila</taxon>
        <taxon>Apidae</taxon>
        <taxon>Melipona</taxon>
    </lineage>
</organism>
<gene>
    <name evidence="1" type="ORF">K0M31_005258</name>
</gene>